<feature type="compositionally biased region" description="Acidic residues" evidence="5">
    <location>
        <begin position="20"/>
        <end position="29"/>
    </location>
</feature>
<feature type="compositionally biased region" description="Low complexity" evidence="5">
    <location>
        <begin position="353"/>
        <end position="364"/>
    </location>
</feature>
<proteinExistence type="predicted"/>
<keyword evidence="3" id="KW-0804">Transcription</keyword>
<evidence type="ECO:0000256" key="3">
    <source>
        <dbReference type="ARBA" id="ARBA00023163"/>
    </source>
</evidence>
<dbReference type="EMBL" id="JAPFFI010000024">
    <property type="protein sequence ID" value="KAJ6311937.1"/>
    <property type="molecule type" value="Genomic_DNA"/>
</dbReference>
<dbReference type="InterPro" id="IPR006447">
    <property type="entry name" value="Myb_dom_plants"/>
</dbReference>
<dbReference type="PANTHER" id="PTHR31314">
    <property type="entry name" value="MYB FAMILY TRANSCRIPTION FACTOR PHL7-LIKE"/>
    <property type="match status" value="1"/>
</dbReference>
<dbReference type="InterPro" id="IPR009057">
    <property type="entry name" value="Homeodomain-like_sf"/>
</dbReference>
<reference evidence="6" key="2">
    <citation type="journal article" date="2023" name="Int. J. Mol. Sci.">
        <title>De Novo Assembly and Annotation of 11 Diverse Shrub Willow (Salix) Genomes Reveals Novel Gene Organization in Sex-Linked Regions.</title>
        <authorList>
            <person name="Hyden B."/>
            <person name="Feng K."/>
            <person name="Yates T.B."/>
            <person name="Jawdy S."/>
            <person name="Cereghino C."/>
            <person name="Smart L.B."/>
            <person name="Muchero W."/>
        </authorList>
    </citation>
    <scope>NUCLEOTIDE SEQUENCE</scope>
    <source>
        <tissue evidence="6">Shoot tip</tissue>
    </source>
</reference>
<evidence type="ECO:0000256" key="2">
    <source>
        <dbReference type="ARBA" id="ARBA00023015"/>
    </source>
</evidence>
<keyword evidence="7" id="KW-1185">Reference proteome</keyword>
<dbReference type="Proteomes" id="UP001141253">
    <property type="component" value="Chromosome 10"/>
</dbReference>
<comment type="caution">
    <text evidence="6">The sequence shown here is derived from an EMBL/GenBank/DDBJ whole genome shotgun (WGS) entry which is preliminary data.</text>
</comment>
<feature type="compositionally biased region" description="Polar residues" evidence="5">
    <location>
        <begin position="32"/>
        <end position="63"/>
    </location>
</feature>
<dbReference type="PANTHER" id="PTHR31314:SF164">
    <property type="entry name" value="HTH MYB-TYPE DOMAIN-CONTAINING PROTEIN"/>
    <property type="match status" value="1"/>
</dbReference>
<keyword evidence="2" id="KW-0805">Transcription regulation</keyword>
<dbReference type="NCBIfam" id="TIGR01557">
    <property type="entry name" value="myb_SHAQKYF"/>
    <property type="match status" value="1"/>
</dbReference>
<evidence type="ECO:0000256" key="5">
    <source>
        <dbReference type="SAM" id="MobiDB-lite"/>
    </source>
</evidence>
<keyword evidence="4" id="KW-0539">Nucleus</keyword>
<dbReference type="Gene3D" id="1.10.10.60">
    <property type="entry name" value="Homeodomain-like"/>
    <property type="match status" value="1"/>
</dbReference>
<gene>
    <name evidence="6" type="ORF">OIU77_013647</name>
</gene>
<evidence type="ECO:0000256" key="1">
    <source>
        <dbReference type="ARBA" id="ARBA00004123"/>
    </source>
</evidence>
<sequence length="387" mass="43016">MEGSDSFEGSKSSYSNKDVEQDEGGEDDEVNNKISFKSRNEGESTSNSSVEENGKKATSTGSVRQYVRSKMPRLRWTPDLHLCFVHAVERLGRTRESNSMRNLLLTVAIVLICAGATPKLVLQMMNIKDLSIAHVKSHLQMYRSKRNDEPNQGQGLCFEGGDHQIYNLSQLPILQNFNQRSSCNLRFGDASWRGHDRQMYSPYTGGTGLNRFKHGLYGSVSERLVTGRNNHNSLNSGSSINIPSLNVQAATSRTHQFLEGVRLFQVSRQNESRPGSMESNFIAKLQERSSGIDQKECSNTTSSANKNWRTIQEMQKGLKRKTLDSDCNLDLNLSLKLAPKDDDRLQKCVVDGSLSPPLSSSSSSKLGTSMEGGRKHARMASTLDLTL</sequence>
<organism evidence="6 7">
    <name type="scientific">Salix suchowensis</name>
    <dbReference type="NCBI Taxonomy" id="1278906"/>
    <lineage>
        <taxon>Eukaryota</taxon>
        <taxon>Viridiplantae</taxon>
        <taxon>Streptophyta</taxon>
        <taxon>Embryophyta</taxon>
        <taxon>Tracheophyta</taxon>
        <taxon>Spermatophyta</taxon>
        <taxon>Magnoliopsida</taxon>
        <taxon>eudicotyledons</taxon>
        <taxon>Gunneridae</taxon>
        <taxon>Pentapetalae</taxon>
        <taxon>rosids</taxon>
        <taxon>fabids</taxon>
        <taxon>Malpighiales</taxon>
        <taxon>Salicaceae</taxon>
        <taxon>Saliceae</taxon>
        <taxon>Salix</taxon>
    </lineage>
</organism>
<evidence type="ECO:0000313" key="6">
    <source>
        <dbReference type="EMBL" id="KAJ6311937.1"/>
    </source>
</evidence>
<protein>
    <submittedName>
        <fullName evidence="6">Uncharacterized protein</fullName>
    </submittedName>
</protein>
<accession>A0ABQ8ZUM1</accession>
<evidence type="ECO:0000313" key="7">
    <source>
        <dbReference type="Proteomes" id="UP001141253"/>
    </source>
</evidence>
<dbReference type="InterPro" id="IPR046955">
    <property type="entry name" value="PHR1-like"/>
</dbReference>
<name>A0ABQ8ZUM1_9ROSI</name>
<feature type="compositionally biased region" description="Polar residues" evidence="5">
    <location>
        <begin position="7"/>
        <end position="16"/>
    </location>
</feature>
<dbReference type="SUPFAM" id="SSF46689">
    <property type="entry name" value="Homeodomain-like"/>
    <property type="match status" value="1"/>
</dbReference>
<feature type="region of interest" description="Disordered" evidence="5">
    <location>
        <begin position="351"/>
        <end position="387"/>
    </location>
</feature>
<comment type="subcellular location">
    <subcellularLocation>
        <location evidence="1">Nucleus</location>
    </subcellularLocation>
</comment>
<reference evidence="6" key="1">
    <citation type="submission" date="2022-10" db="EMBL/GenBank/DDBJ databases">
        <authorList>
            <person name="Hyden B.L."/>
            <person name="Feng K."/>
            <person name="Yates T."/>
            <person name="Jawdy S."/>
            <person name="Smart L.B."/>
            <person name="Muchero W."/>
        </authorList>
    </citation>
    <scope>NUCLEOTIDE SEQUENCE</scope>
    <source>
        <tissue evidence="6">Shoot tip</tissue>
    </source>
</reference>
<feature type="region of interest" description="Disordered" evidence="5">
    <location>
        <begin position="1"/>
        <end position="64"/>
    </location>
</feature>
<evidence type="ECO:0000256" key="4">
    <source>
        <dbReference type="ARBA" id="ARBA00023242"/>
    </source>
</evidence>